<reference evidence="5 6" key="1">
    <citation type="journal article" date="2015" name="Genome Biol. Evol.">
        <title>Comparative Genomics of a Bacterivorous Green Alga Reveals Evolutionary Causalities and Consequences of Phago-Mixotrophic Mode of Nutrition.</title>
        <authorList>
            <person name="Burns J.A."/>
            <person name="Paasch A."/>
            <person name="Narechania A."/>
            <person name="Kim E."/>
        </authorList>
    </citation>
    <scope>NUCLEOTIDE SEQUENCE [LARGE SCALE GENOMIC DNA]</scope>
    <source>
        <strain evidence="5 6">PLY_AMNH</strain>
    </source>
</reference>
<dbReference type="EMBL" id="LGRX02003052">
    <property type="protein sequence ID" value="KAK3283058.1"/>
    <property type="molecule type" value="Genomic_DNA"/>
</dbReference>
<dbReference type="PROSITE" id="PS50023">
    <property type="entry name" value="LIM_DOMAIN_2"/>
    <property type="match status" value="1"/>
</dbReference>
<evidence type="ECO:0000313" key="6">
    <source>
        <dbReference type="Proteomes" id="UP001190700"/>
    </source>
</evidence>
<dbReference type="Pfam" id="PF00412">
    <property type="entry name" value="LIM"/>
    <property type="match status" value="1"/>
</dbReference>
<evidence type="ECO:0000256" key="1">
    <source>
        <dbReference type="ARBA" id="ARBA00022723"/>
    </source>
</evidence>
<dbReference type="AlphaFoldDB" id="A0AAE0GS67"/>
<organism evidence="5 6">
    <name type="scientific">Cymbomonas tetramitiformis</name>
    <dbReference type="NCBI Taxonomy" id="36881"/>
    <lineage>
        <taxon>Eukaryota</taxon>
        <taxon>Viridiplantae</taxon>
        <taxon>Chlorophyta</taxon>
        <taxon>Pyramimonadophyceae</taxon>
        <taxon>Pyramimonadales</taxon>
        <taxon>Pyramimonadaceae</taxon>
        <taxon>Cymbomonas</taxon>
    </lineage>
</organism>
<gene>
    <name evidence="5" type="ORF">CYMTET_9227</name>
</gene>
<proteinExistence type="predicted"/>
<keyword evidence="6" id="KW-1185">Reference proteome</keyword>
<dbReference type="Gene3D" id="2.10.110.10">
    <property type="entry name" value="Cysteine Rich Protein"/>
    <property type="match status" value="1"/>
</dbReference>
<dbReference type="InterPro" id="IPR022087">
    <property type="entry name" value="DA1-like_dom"/>
</dbReference>
<evidence type="ECO:0000256" key="2">
    <source>
        <dbReference type="ARBA" id="ARBA00022833"/>
    </source>
</evidence>
<protein>
    <recommendedName>
        <fullName evidence="4">LIM zinc-binding domain-containing protein</fullName>
    </recommendedName>
</protein>
<dbReference type="PANTHER" id="PTHR24209">
    <property type="entry name" value="PROTEIN DA1-RELATED 2"/>
    <property type="match status" value="1"/>
</dbReference>
<feature type="domain" description="LIM zinc-binding" evidence="4">
    <location>
        <begin position="119"/>
        <end position="178"/>
    </location>
</feature>
<evidence type="ECO:0000256" key="3">
    <source>
        <dbReference type="PROSITE-ProRule" id="PRU00125"/>
    </source>
</evidence>
<accession>A0AAE0GS67</accession>
<dbReference type="SUPFAM" id="SSF57716">
    <property type="entry name" value="Glucocorticoid receptor-like (DNA-binding domain)"/>
    <property type="match status" value="1"/>
</dbReference>
<dbReference type="Pfam" id="PF12315">
    <property type="entry name" value="DA1-like"/>
    <property type="match status" value="1"/>
</dbReference>
<comment type="caution">
    <text evidence="5">The sequence shown here is derived from an EMBL/GenBank/DDBJ whole genome shotgun (WGS) entry which is preliminary data.</text>
</comment>
<evidence type="ECO:0000313" key="5">
    <source>
        <dbReference type="EMBL" id="KAK3283058.1"/>
    </source>
</evidence>
<keyword evidence="2 3" id="KW-0862">Zinc</keyword>
<dbReference type="PROSITE" id="PS00478">
    <property type="entry name" value="LIM_DOMAIN_1"/>
    <property type="match status" value="1"/>
</dbReference>
<dbReference type="PANTHER" id="PTHR24209:SF7">
    <property type="entry name" value="PROTEIN DA1-RELATED 2"/>
    <property type="match status" value="1"/>
</dbReference>
<dbReference type="Proteomes" id="UP001190700">
    <property type="component" value="Unassembled WGS sequence"/>
</dbReference>
<sequence length="545" mass="60544">MARQLLAPPASTAEIHIYFALPGSIRVLLLSVVHQQNTFFMDCAANPGTGCSHHVVSTELKLETAFFACPIVSDAPGPSESGATDNEPKMSDSMTARELFKALNPNLPHAAEEERRPVAVCEACGRDVSGPYVTAFGKKYHPSCLCCVECKKIISGQLARGPQGRPICKDCYRRRQPMCDVCSMFIPVGQDGNLRWREHPYWKDKYCETHDLSVIGKCCSCTRFESKASPLLNLGDGRKICVLCCGKDNLIDTQDCQKLYDDILAFFAKLDMRLRERVPMMLVDFPALNEAAEKEGQGHSSECRGLTLAEIHTVPVIVADGHGDVSFSGMSSFGVGRRNIRLTRECEVTAILVLYGLPRLLTGSILAHECMHAWLRLNHARFSTRLELQVEEGICQVLGYLWLRSQQTGAKASPSQSGAAQATIEQVTEKLSKLGVREIKSQLDRRSVNWKDEHAVEKSELVALLATAVMKEEGAKKEPPKQTLTRQDSVMFTQSAEYGEFVKHQIQTDRSPVYGEGFRLAWAAYEKHGLERLLDHVSRTAELPK</sequence>
<dbReference type="CDD" id="cd08368">
    <property type="entry name" value="LIM"/>
    <property type="match status" value="1"/>
</dbReference>
<dbReference type="InterPro" id="IPR045218">
    <property type="entry name" value="DA1-like"/>
</dbReference>
<dbReference type="SMART" id="SM00132">
    <property type="entry name" value="LIM"/>
    <property type="match status" value="1"/>
</dbReference>
<evidence type="ECO:0000259" key="4">
    <source>
        <dbReference type="PROSITE" id="PS50023"/>
    </source>
</evidence>
<keyword evidence="3" id="KW-0440">LIM domain</keyword>
<name>A0AAE0GS67_9CHLO</name>
<dbReference type="InterPro" id="IPR001781">
    <property type="entry name" value="Znf_LIM"/>
</dbReference>
<keyword evidence="1 3" id="KW-0479">Metal-binding</keyword>
<dbReference type="GO" id="GO:0046872">
    <property type="term" value="F:metal ion binding"/>
    <property type="evidence" value="ECO:0007669"/>
    <property type="project" value="UniProtKB-KW"/>
</dbReference>
<dbReference type="GO" id="GO:0043130">
    <property type="term" value="F:ubiquitin binding"/>
    <property type="evidence" value="ECO:0007669"/>
    <property type="project" value="TreeGrafter"/>
</dbReference>